<dbReference type="AlphaFoldDB" id="A0A665WG87"/>
<evidence type="ECO:0008006" key="4">
    <source>
        <dbReference type="Google" id="ProtNLM"/>
    </source>
</evidence>
<dbReference type="Ensembl" id="ENSENLT00000043707.1">
    <property type="protein sequence ID" value="ENSENLP00000042612.1"/>
    <property type="gene ID" value="ENSENLG00000018220.1"/>
</dbReference>
<dbReference type="SUPFAM" id="SSF54001">
    <property type="entry name" value="Cysteine proteinases"/>
    <property type="match status" value="1"/>
</dbReference>
<name>A0A665WG87_ECHNA</name>
<feature type="compositionally biased region" description="Basic and acidic residues" evidence="1">
    <location>
        <begin position="27"/>
        <end position="40"/>
    </location>
</feature>
<reference evidence="2" key="3">
    <citation type="submission" date="2025-09" db="UniProtKB">
        <authorList>
            <consortium name="Ensembl"/>
        </authorList>
    </citation>
    <scope>IDENTIFICATION</scope>
</reference>
<protein>
    <recommendedName>
        <fullName evidence="4">Androglobin</fullName>
    </recommendedName>
</protein>
<dbReference type="InterPro" id="IPR053033">
    <property type="entry name" value="Androglobin-like"/>
</dbReference>
<dbReference type="PANTHER" id="PTHR46298">
    <property type="entry name" value="ANDROGLOBIN"/>
    <property type="match status" value="1"/>
</dbReference>
<feature type="region of interest" description="Disordered" evidence="1">
    <location>
        <begin position="27"/>
        <end position="52"/>
    </location>
</feature>
<dbReference type="PANTHER" id="PTHR46298:SF1">
    <property type="entry name" value="ANDROGLOBIN"/>
    <property type="match status" value="1"/>
</dbReference>
<dbReference type="InParanoid" id="A0A665WG87"/>
<sequence>SQEKKKNYGTALFPIWPEWSNAEVSKEKWDSSKGAEDGKTSKSPSASSFEDPEGKIFLPPSLKVHSWKRHAFFQAPVVVENQMMFDLISSNDHLIHSELMRWIITEIYILWTLCNSASTQQDCWKPWEHIYSLCKVVKNHVPLYNNYGKYLVRLYWMQSLCQPEHTNRWWLRWH</sequence>
<accession>A0A665WG87</accession>
<dbReference type="OMA" id="LYWMVRI"/>
<reference evidence="2" key="1">
    <citation type="submission" date="2021-04" db="EMBL/GenBank/DDBJ databases">
        <authorList>
            <consortium name="Wellcome Sanger Institute Data Sharing"/>
        </authorList>
    </citation>
    <scope>NUCLEOTIDE SEQUENCE [LARGE SCALE GENOMIC DNA]</scope>
</reference>
<organism evidence="2 3">
    <name type="scientific">Echeneis naucrates</name>
    <name type="common">Live sharksucker</name>
    <dbReference type="NCBI Taxonomy" id="173247"/>
    <lineage>
        <taxon>Eukaryota</taxon>
        <taxon>Metazoa</taxon>
        <taxon>Chordata</taxon>
        <taxon>Craniata</taxon>
        <taxon>Vertebrata</taxon>
        <taxon>Euteleostomi</taxon>
        <taxon>Actinopterygii</taxon>
        <taxon>Neopterygii</taxon>
        <taxon>Teleostei</taxon>
        <taxon>Neoteleostei</taxon>
        <taxon>Acanthomorphata</taxon>
        <taxon>Carangaria</taxon>
        <taxon>Carangiformes</taxon>
        <taxon>Echeneidae</taxon>
        <taxon>Echeneis</taxon>
    </lineage>
</organism>
<proteinExistence type="predicted"/>
<dbReference type="InterPro" id="IPR038765">
    <property type="entry name" value="Papain-like_cys_pep_sf"/>
</dbReference>
<evidence type="ECO:0000313" key="3">
    <source>
        <dbReference type="Proteomes" id="UP000472264"/>
    </source>
</evidence>
<keyword evidence="3" id="KW-1185">Reference proteome</keyword>
<dbReference type="Proteomes" id="UP000472264">
    <property type="component" value="Chromosome 24"/>
</dbReference>
<evidence type="ECO:0000256" key="1">
    <source>
        <dbReference type="SAM" id="MobiDB-lite"/>
    </source>
</evidence>
<evidence type="ECO:0000313" key="2">
    <source>
        <dbReference type="Ensembl" id="ENSENLP00000042612.1"/>
    </source>
</evidence>
<reference evidence="2" key="2">
    <citation type="submission" date="2025-08" db="UniProtKB">
        <authorList>
            <consortium name="Ensembl"/>
        </authorList>
    </citation>
    <scope>IDENTIFICATION</scope>
</reference>